<dbReference type="InterPro" id="IPR002656">
    <property type="entry name" value="Acyl_transf_3_dom"/>
</dbReference>
<evidence type="ECO:0000256" key="1">
    <source>
        <dbReference type="ARBA" id="ARBA00004651"/>
    </source>
</evidence>
<evidence type="ECO:0000256" key="9">
    <source>
        <dbReference type="ARBA" id="ARBA00042839"/>
    </source>
</evidence>
<feature type="transmembrane region" description="Helical" evidence="10">
    <location>
        <begin position="270"/>
        <end position="288"/>
    </location>
</feature>
<keyword evidence="3" id="KW-1003">Cell membrane</keyword>
<gene>
    <name evidence="12" type="ORF">J3T88_12695</name>
</gene>
<comment type="similarity">
    <text evidence="2">Belongs to the acyltransferase 3 family.</text>
</comment>
<accession>A0ABS3L3R0</accession>
<evidence type="ECO:0000313" key="12">
    <source>
        <dbReference type="EMBL" id="MBO1228150.1"/>
    </source>
</evidence>
<evidence type="ECO:0000259" key="11">
    <source>
        <dbReference type="Pfam" id="PF01757"/>
    </source>
</evidence>
<dbReference type="RefSeq" id="WP_207572457.1">
    <property type="nucleotide sequence ID" value="NZ_JAFNLQ010000109.1"/>
</dbReference>
<sequence length="357" mass="41589">MKYFDEIPVIRSIATLLVVCVHVSVTYINTADQDVMVDFLSYINQIARLGTPIFAVISAFLLTSSTLRRGFDLNYFINSRFTKIFIPYLIWTSVYLYYRGVVEVNLNPNIHFMDYYLYGTGNYHLYFILTVIEFYFLFPLLHKIKKGLPLLLTYAFFTVINILWLIYGDNINLSSSILNTFVTSRSFILNWISYFILGIIFAKYYQEIISITKNYKKLLLPIIGVLFISHLMFIDLNNLLTSSHPIYLMYTPFFLVLLIYLYAIIKKTNVLLKVLTLIGNYSMGIYLVHPLIKWVVFKISIFDNRESFFLVGLSYISVVSISILIIWLLMKIPNSNYIVPVPKKSKYVARNNTPSIT</sequence>
<evidence type="ECO:0000256" key="3">
    <source>
        <dbReference type="ARBA" id="ARBA00022475"/>
    </source>
</evidence>
<evidence type="ECO:0000256" key="5">
    <source>
        <dbReference type="ARBA" id="ARBA00022989"/>
    </source>
</evidence>
<evidence type="ECO:0000256" key="4">
    <source>
        <dbReference type="ARBA" id="ARBA00022692"/>
    </source>
</evidence>
<name>A0ABS3L3R0_9STAP</name>
<evidence type="ECO:0000256" key="7">
    <source>
        <dbReference type="ARBA" id="ARBA00041028"/>
    </source>
</evidence>
<keyword evidence="5 10" id="KW-1133">Transmembrane helix</keyword>
<evidence type="ECO:0000256" key="2">
    <source>
        <dbReference type="ARBA" id="ARBA00007400"/>
    </source>
</evidence>
<dbReference type="Pfam" id="PF01757">
    <property type="entry name" value="Acyl_transf_3"/>
    <property type="match status" value="1"/>
</dbReference>
<feature type="transmembrane region" description="Helical" evidence="10">
    <location>
        <begin position="218"/>
        <end position="234"/>
    </location>
</feature>
<reference evidence="12 13" key="1">
    <citation type="submission" date="2021-03" db="EMBL/GenBank/DDBJ databases">
        <title>Staphylococci and Mammaliicocci in bats.</title>
        <authorList>
            <person name="Fountain K."/>
        </authorList>
    </citation>
    <scope>NUCLEOTIDE SEQUENCE [LARGE SCALE GENOMIC DNA]</scope>
    <source>
        <strain evidence="12 13">18_1_E_SW</strain>
    </source>
</reference>
<dbReference type="GO" id="GO:0016746">
    <property type="term" value="F:acyltransferase activity"/>
    <property type="evidence" value="ECO:0007669"/>
    <property type="project" value="UniProtKB-KW"/>
</dbReference>
<evidence type="ECO:0000256" key="6">
    <source>
        <dbReference type="ARBA" id="ARBA00023136"/>
    </source>
</evidence>
<protein>
    <recommendedName>
        <fullName evidence="7">Probable poly-beta-1,6-N-acetyl-D-glucosamine export protein</fullName>
    </recommendedName>
    <alternativeName>
        <fullName evidence="9">Biofilm polysaccharide intercellular adhesin export protein</fullName>
    </alternativeName>
    <alternativeName>
        <fullName evidence="8">Intercellular adhesion protein C</fullName>
    </alternativeName>
</protein>
<feature type="transmembrane region" description="Helical" evidence="10">
    <location>
        <begin position="75"/>
        <end position="98"/>
    </location>
</feature>
<feature type="transmembrane region" description="Helical" evidence="10">
    <location>
        <begin position="12"/>
        <end position="30"/>
    </location>
</feature>
<dbReference type="PANTHER" id="PTHR40074:SF2">
    <property type="entry name" value="O-ACETYLTRANSFERASE WECH"/>
    <property type="match status" value="1"/>
</dbReference>
<keyword evidence="12" id="KW-0012">Acyltransferase</keyword>
<comment type="caution">
    <text evidence="12">The sequence shown here is derived from an EMBL/GenBank/DDBJ whole genome shotgun (WGS) entry which is preliminary data.</text>
</comment>
<organism evidence="12 13">
    <name type="scientific">Staphylococcus nepalensis</name>
    <dbReference type="NCBI Taxonomy" id="214473"/>
    <lineage>
        <taxon>Bacteria</taxon>
        <taxon>Bacillati</taxon>
        <taxon>Bacillota</taxon>
        <taxon>Bacilli</taxon>
        <taxon>Bacillales</taxon>
        <taxon>Staphylococcaceae</taxon>
        <taxon>Staphylococcus</taxon>
    </lineage>
</organism>
<evidence type="ECO:0000256" key="8">
    <source>
        <dbReference type="ARBA" id="ARBA00042402"/>
    </source>
</evidence>
<feature type="transmembrane region" description="Helical" evidence="10">
    <location>
        <begin position="246"/>
        <end position="263"/>
    </location>
</feature>
<feature type="domain" description="Acyltransferase 3" evidence="11">
    <location>
        <begin position="7"/>
        <end position="327"/>
    </location>
</feature>
<dbReference type="Proteomes" id="UP000664081">
    <property type="component" value="Unassembled WGS sequence"/>
</dbReference>
<dbReference type="PANTHER" id="PTHR40074">
    <property type="entry name" value="O-ACETYLTRANSFERASE WECH"/>
    <property type="match status" value="1"/>
</dbReference>
<keyword evidence="12" id="KW-0808">Transferase</keyword>
<feature type="transmembrane region" description="Helical" evidence="10">
    <location>
        <begin position="42"/>
        <end position="63"/>
    </location>
</feature>
<feature type="transmembrane region" description="Helical" evidence="10">
    <location>
        <begin position="308"/>
        <end position="330"/>
    </location>
</feature>
<dbReference type="EMBL" id="JAFNLT010000013">
    <property type="protein sequence ID" value="MBO1228150.1"/>
    <property type="molecule type" value="Genomic_DNA"/>
</dbReference>
<feature type="transmembrane region" description="Helical" evidence="10">
    <location>
        <begin position="123"/>
        <end position="141"/>
    </location>
</feature>
<keyword evidence="4 10" id="KW-0812">Transmembrane</keyword>
<feature type="transmembrane region" description="Helical" evidence="10">
    <location>
        <begin position="187"/>
        <end position="206"/>
    </location>
</feature>
<comment type="subcellular location">
    <subcellularLocation>
        <location evidence="1">Cell membrane</location>
        <topology evidence="1">Multi-pass membrane protein</topology>
    </subcellularLocation>
</comment>
<evidence type="ECO:0000313" key="13">
    <source>
        <dbReference type="Proteomes" id="UP000664081"/>
    </source>
</evidence>
<proteinExistence type="inferred from homology"/>
<keyword evidence="13" id="KW-1185">Reference proteome</keyword>
<keyword evidence="6 10" id="KW-0472">Membrane</keyword>
<feature type="transmembrane region" description="Helical" evidence="10">
    <location>
        <begin position="148"/>
        <end position="167"/>
    </location>
</feature>
<evidence type="ECO:0000256" key="10">
    <source>
        <dbReference type="SAM" id="Phobius"/>
    </source>
</evidence>